<name>A0A0F9D333_9ZZZZ</name>
<evidence type="ECO:0000313" key="1">
    <source>
        <dbReference type="EMBL" id="KKL06518.1"/>
    </source>
</evidence>
<sequence length="83" mass="9430">MASHCTDCGKYLGSRPLMALVYCDKCGPPYKYKCTPVSGAFAPLYARTITEVCLILRDMYPDERFRVHDIDAGEDMRECTECH</sequence>
<organism evidence="1">
    <name type="scientific">marine sediment metagenome</name>
    <dbReference type="NCBI Taxonomy" id="412755"/>
    <lineage>
        <taxon>unclassified sequences</taxon>
        <taxon>metagenomes</taxon>
        <taxon>ecological metagenomes</taxon>
    </lineage>
</organism>
<proteinExistence type="predicted"/>
<reference evidence="1" key="1">
    <citation type="journal article" date="2015" name="Nature">
        <title>Complex archaea that bridge the gap between prokaryotes and eukaryotes.</title>
        <authorList>
            <person name="Spang A."/>
            <person name="Saw J.H."/>
            <person name="Jorgensen S.L."/>
            <person name="Zaremba-Niedzwiedzka K."/>
            <person name="Martijn J."/>
            <person name="Lind A.E."/>
            <person name="van Eijk R."/>
            <person name="Schleper C."/>
            <person name="Guy L."/>
            <person name="Ettema T.J."/>
        </authorList>
    </citation>
    <scope>NUCLEOTIDE SEQUENCE</scope>
</reference>
<feature type="non-terminal residue" evidence="1">
    <location>
        <position position="83"/>
    </location>
</feature>
<accession>A0A0F9D333</accession>
<dbReference type="EMBL" id="LAZR01043671">
    <property type="protein sequence ID" value="KKL06518.1"/>
    <property type="molecule type" value="Genomic_DNA"/>
</dbReference>
<gene>
    <name evidence="1" type="ORF">LCGC14_2595260</name>
</gene>
<dbReference type="AlphaFoldDB" id="A0A0F9D333"/>
<protein>
    <submittedName>
        <fullName evidence="1">Uncharacterized protein</fullName>
    </submittedName>
</protein>
<comment type="caution">
    <text evidence="1">The sequence shown here is derived from an EMBL/GenBank/DDBJ whole genome shotgun (WGS) entry which is preliminary data.</text>
</comment>